<dbReference type="PANTHER" id="PTHR43443">
    <property type="entry name" value="3-HEXULOSE-6-PHOSPHATE ISOMERASE"/>
    <property type="match status" value="1"/>
</dbReference>
<dbReference type="InterPro" id="IPR046348">
    <property type="entry name" value="SIS_dom_sf"/>
</dbReference>
<organism evidence="3 4">
    <name type="scientific">Paramixta manurensis</name>
    <dbReference type="NCBI Taxonomy" id="2740817"/>
    <lineage>
        <taxon>Bacteria</taxon>
        <taxon>Pseudomonadati</taxon>
        <taxon>Pseudomonadota</taxon>
        <taxon>Gammaproteobacteria</taxon>
        <taxon>Enterobacterales</taxon>
        <taxon>Erwiniaceae</taxon>
        <taxon>Paramixta</taxon>
    </lineage>
</organism>
<dbReference type="PROSITE" id="PS51464">
    <property type="entry name" value="SIS"/>
    <property type="match status" value="1"/>
</dbReference>
<dbReference type="AlphaFoldDB" id="A0A6M8U676"/>
<dbReference type="Proteomes" id="UP000505325">
    <property type="component" value="Chromosome"/>
</dbReference>
<dbReference type="GO" id="GO:0097367">
    <property type="term" value="F:carbohydrate derivative binding"/>
    <property type="evidence" value="ECO:0007669"/>
    <property type="project" value="InterPro"/>
</dbReference>
<dbReference type="KEGG" id="pmak:PMPD1_0051"/>
<evidence type="ECO:0000313" key="4">
    <source>
        <dbReference type="Proteomes" id="UP000505325"/>
    </source>
</evidence>
<evidence type="ECO:0000256" key="1">
    <source>
        <dbReference type="ARBA" id="ARBA00009235"/>
    </source>
</evidence>
<name>A0A6M8U676_9GAMM</name>
<evidence type="ECO:0000259" key="2">
    <source>
        <dbReference type="PROSITE" id="PS51464"/>
    </source>
</evidence>
<sequence length="187" mass="19263">MSVRAHAEAIVAELAANSQSINDDEMAQLIAALQQAGHIFLAGAGRSGVAIAAFANRLMHLGFSVSVVGEVTAPHTRPGDLLVICSGSGETTGLVALAQKACQAQVKLAVITASPSSRLAGLADYRVSLSGVASKQAAPETRQAALQPMGSAFEQLCLVVYDALVLALMATRAETHASMMARHADLE</sequence>
<dbReference type="SUPFAM" id="SSF53697">
    <property type="entry name" value="SIS domain"/>
    <property type="match status" value="1"/>
</dbReference>
<dbReference type="Gene3D" id="3.40.50.10490">
    <property type="entry name" value="Glucose-6-phosphate isomerase like protein, domain 1"/>
    <property type="match status" value="1"/>
</dbReference>
<dbReference type="InterPro" id="IPR001347">
    <property type="entry name" value="SIS_dom"/>
</dbReference>
<proteinExistence type="inferred from homology"/>
<protein>
    <submittedName>
        <fullName evidence="3">6-phospho 3-hexuloisomerase</fullName>
    </submittedName>
</protein>
<keyword evidence="4" id="KW-1185">Reference proteome</keyword>
<dbReference type="InterPro" id="IPR017552">
    <property type="entry name" value="PHI/rmpB"/>
</dbReference>
<evidence type="ECO:0000313" key="3">
    <source>
        <dbReference type="EMBL" id="QKJ85039.1"/>
    </source>
</evidence>
<dbReference type="GO" id="GO:0016853">
    <property type="term" value="F:isomerase activity"/>
    <property type="evidence" value="ECO:0007669"/>
    <property type="project" value="UniProtKB-KW"/>
</dbReference>
<dbReference type="PANTHER" id="PTHR43443:SF1">
    <property type="entry name" value="3-HEXULOSE-6-PHOSPHATE ISOMERASE"/>
    <property type="match status" value="1"/>
</dbReference>
<dbReference type="RefSeq" id="WP_173632171.1">
    <property type="nucleotide sequence ID" value="NZ_CP054212.1"/>
</dbReference>
<comment type="similarity">
    <text evidence="1">Belongs to the SIS family. PHI subfamily.</text>
</comment>
<gene>
    <name evidence="3" type="ORF">PMPD1_0051</name>
</gene>
<dbReference type="GO" id="GO:1901135">
    <property type="term" value="P:carbohydrate derivative metabolic process"/>
    <property type="evidence" value="ECO:0007669"/>
    <property type="project" value="InterPro"/>
</dbReference>
<dbReference type="CDD" id="cd05005">
    <property type="entry name" value="SIS_PHI"/>
    <property type="match status" value="1"/>
</dbReference>
<reference evidence="3 4" key="1">
    <citation type="submission" date="2020-06" db="EMBL/GenBank/DDBJ databases">
        <title>Genome sequence of Paramixta manurensis strain PD-1.</title>
        <authorList>
            <person name="Lee C.W."/>
            <person name="Kim J."/>
        </authorList>
    </citation>
    <scope>NUCLEOTIDE SEQUENCE [LARGE SCALE GENOMIC DNA]</scope>
    <source>
        <strain evidence="3 4">PD-1</strain>
    </source>
</reference>
<feature type="domain" description="SIS" evidence="2">
    <location>
        <begin position="29"/>
        <end position="174"/>
    </location>
</feature>
<dbReference type="EMBL" id="CP054212">
    <property type="protein sequence ID" value="QKJ85039.1"/>
    <property type="molecule type" value="Genomic_DNA"/>
</dbReference>
<accession>A0A6M8U676</accession>
<dbReference type="NCBIfam" id="TIGR03127">
    <property type="entry name" value="RuMP_HxlB"/>
    <property type="match status" value="1"/>
</dbReference>
<dbReference type="Pfam" id="PF01380">
    <property type="entry name" value="SIS"/>
    <property type="match status" value="1"/>
</dbReference>
<keyword evidence="3" id="KW-0413">Isomerase</keyword>